<gene>
    <name evidence="4" type="ORF">SSE37_24024</name>
</gene>
<comment type="caution">
    <text evidence="4">The sequence shown here is derived from an EMBL/GenBank/DDBJ whole genome shotgun (WGS) entry which is preliminary data.</text>
</comment>
<dbReference type="OrthoDB" id="9797176at2"/>
<name>A3K0Q0_SAGS3</name>
<feature type="region of interest" description="Disordered" evidence="2">
    <location>
        <begin position="74"/>
        <end position="126"/>
    </location>
</feature>
<reference evidence="4 5" key="1">
    <citation type="submission" date="2006-06" db="EMBL/GenBank/DDBJ databases">
        <authorList>
            <person name="Moran M.A."/>
            <person name="Ferriera S."/>
            <person name="Johnson J."/>
            <person name="Kravitz S."/>
            <person name="Beeson K."/>
            <person name="Sutton G."/>
            <person name="Rogers Y.-H."/>
            <person name="Friedman R."/>
            <person name="Frazier M."/>
            <person name="Venter J.C."/>
        </authorList>
    </citation>
    <scope>NUCLEOTIDE SEQUENCE [LARGE SCALE GENOMIC DNA]</scope>
    <source>
        <strain evidence="4 5">E-37</strain>
    </source>
</reference>
<dbReference type="eggNOG" id="COG1188">
    <property type="taxonomic scope" value="Bacteria"/>
</dbReference>
<evidence type="ECO:0000313" key="5">
    <source>
        <dbReference type="Proteomes" id="UP000005713"/>
    </source>
</evidence>
<dbReference type="Gene3D" id="3.10.290.10">
    <property type="entry name" value="RNA-binding S4 domain"/>
    <property type="match status" value="1"/>
</dbReference>
<keyword evidence="5" id="KW-1185">Reference proteome</keyword>
<organism evidence="4 5">
    <name type="scientific">Sagittula stellata (strain ATCC 700073 / DSM 11524 / E-37)</name>
    <dbReference type="NCBI Taxonomy" id="388399"/>
    <lineage>
        <taxon>Bacteria</taxon>
        <taxon>Pseudomonadati</taxon>
        <taxon>Pseudomonadota</taxon>
        <taxon>Alphaproteobacteria</taxon>
        <taxon>Rhodobacterales</taxon>
        <taxon>Roseobacteraceae</taxon>
        <taxon>Sagittula</taxon>
    </lineage>
</organism>
<dbReference type="AlphaFoldDB" id="A3K0Q0"/>
<keyword evidence="1" id="KW-0694">RNA-binding</keyword>
<dbReference type="Proteomes" id="UP000005713">
    <property type="component" value="Unassembled WGS sequence"/>
</dbReference>
<dbReference type="CDD" id="cd00165">
    <property type="entry name" value="S4"/>
    <property type="match status" value="1"/>
</dbReference>
<feature type="domain" description="RNA-binding S4" evidence="3">
    <location>
        <begin position="9"/>
        <end position="71"/>
    </location>
</feature>
<dbReference type="Pfam" id="PF01479">
    <property type="entry name" value="S4"/>
    <property type="match status" value="1"/>
</dbReference>
<proteinExistence type="predicted"/>
<dbReference type="SMART" id="SM00363">
    <property type="entry name" value="S4"/>
    <property type="match status" value="1"/>
</dbReference>
<protein>
    <submittedName>
        <fullName evidence="4">S4 domain protein</fullName>
    </submittedName>
</protein>
<dbReference type="SUPFAM" id="SSF55174">
    <property type="entry name" value="Alpha-L RNA-binding motif"/>
    <property type="match status" value="1"/>
</dbReference>
<dbReference type="InterPro" id="IPR002942">
    <property type="entry name" value="S4_RNA-bd"/>
</dbReference>
<sequence length="126" mass="13967">MSDAPQPKIRIDKWLWHARFFKTRSLAAKVVASGVRVNGLPIAKPAFGLTAGDVLTFTQGNDVRVIRVLAHGTRRGPAPEARELYEDLDPPAPRVRDPSAPVIEQGGRPTKKDRRQYEKSRSSALD</sequence>
<evidence type="ECO:0000256" key="2">
    <source>
        <dbReference type="SAM" id="MobiDB-lite"/>
    </source>
</evidence>
<evidence type="ECO:0000259" key="3">
    <source>
        <dbReference type="SMART" id="SM00363"/>
    </source>
</evidence>
<dbReference type="GO" id="GO:0003723">
    <property type="term" value="F:RNA binding"/>
    <property type="evidence" value="ECO:0007669"/>
    <property type="project" value="UniProtKB-KW"/>
</dbReference>
<evidence type="ECO:0000313" key="4">
    <source>
        <dbReference type="EMBL" id="EBA09365.1"/>
    </source>
</evidence>
<dbReference type="EMBL" id="AAYA01000003">
    <property type="protein sequence ID" value="EBA09365.1"/>
    <property type="molecule type" value="Genomic_DNA"/>
</dbReference>
<dbReference type="PROSITE" id="PS50889">
    <property type="entry name" value="S4"/>
    <property type="match status" value="1"/>
</dbReference>
<accession>A3K0Q0</accession>
<feature type="compositionally biased region" description="Basic and acidic residues" evidence="2">
    <location>
        <begin position="115"/>
        <end position="126"/>
    </location>
</feature>
<dbReference type="InterPro" id="IPR036986">
    <property type="entry name" value="S4_RNA-bd_sf"/>
</dbReference>
<dbReference type="RefSeq" id="WP_005856990.1">
    <property type="nucleotide sequence ID" value="NZ_AAYA01000003.1"/>
</dbReference>
<evidence type="ECO:0000256" key="1">
    <source>
        <dbReference type="PROSITE-ProRule" id="PRU00182"/>
    </source>
</evidence>